<gene>
    <name evidence="1" type="ORF">PIB30_055001</name>
</gene>
<dbReference type="Proteomes" id="UP001341840">
    <property type="component" value="Unassembled WGS sequence"/>
</dbReference>
<reference evidence="1 2" key="1">
    <citation type="journal article" date="2023" name="Plants (Basel)">
        <title>Bridging the Gap: Combining Genomics and Transcriptomics Approaches to Understand Stylosanthes scabra, an Orphan Legume from the Brazilian Caatinga.</title>
        <authorList>
            <person name="Ferreira-Neto J.R.C."/>
            <person name="da Silva M.D."/>
            <person name="Binneck E."/>
            <person name="de Melo N.F."/>
            <person name="da Silva R.H."/>
            <person name="de Melo A.L.T.M."/>
            <person name="Pandolfi V."/>
            <person name="Bustamante F.O."/>
            <person name="Brasileiro-Vidal A.C."/>
            <person name="Benko-Iseppon A.M."/>
        </authorList>
    </citation>
    <scope>NUCLEOTIDE SEQUENCE [LARGE SCALE GENOMIC DNA]</scope>
    <source>
        <tissue evidence="1">Leaves</tissue>
    </source>
</reference>
<name>A0ABU6YLD9_9FABA</name>
<sequence length="90" mass="9604">MMAPLGLCLSAVTAVLRNSRSCLSKCLIISWSEGSDKCCAEVEGISELPAVFAAVLPAEPAVVAEEVSLYLYELWVAPPSSHRMGRTSFS</sequence>
<proteinExistence type="predicted"/>
<evidence type="ECO:0000313" key="2">
    <source>
        <dbReference type="Proteomes" id="UP001341840"/>
    </source>
</evidence>
<protein>
    <recommendedName>
        <fullName evidence="3">Secreted protein</fullName>
    </recommendedName>
</protein>
<dbReference type="EMBL" id="JASCZI010242080">
    <property type="protein sequence ID" value="MED6209468.1"/>
    <property type="molecule type" value="Genomic_DNA"/>
</dbReference>
<accession>A0ABU6YLD9</accession>
<evidence type="ECO:0008006" key="3">
    <source>
        <dbReference type="Google" id="ProtNLM"/>
    </source>
</evidence>
<evidence type="ECO:0000313" key="1">
    <source>
        <dbReference type="EMBL" id="MED6209468.1"/>
    </source>
</evidence>
<organism evidence="1 2">
    <name type="scientific">Stylosanthes scabra</name>
    <dbReference type="NCBI Taxonomy" id="79078"/>
    <lineage>
        <taxon>Eukaryota</taxon>
        <taxon>Viridiplantae</taxon>
        <taxon>Streptophyta</taxon>
        <taxon>Embryophyta</taxon>
        <taxon>Tracheophyta</taxon>
        <taxon>Spermatophyta</taxon>
        <taxon>Magnoliopsida</taxon>
        <taxon>eudicotyledons</taxon>
        <taxon>Gunneridae</taxon>
        <taxon>Pentapetalae</taxon>
        <taxon>rosids</taxon>
        <taxon>fabids</taxon>
        <taxon>Fabales</taxon>
        <taxon>Fabaceae</taxon>
        <taxon>Papilionoideae</taxon>
        <taxon>50 kb inversion clade</taxon>
        <taxon>dalbergioids sensu lato</taxon>
        <taxon>Dalbergieae</taxon>
        <taxon>Pterocarpus clade</taxon>
        <taxon>Stylosanthes</taxon>
    </lineage>
</organism>
<comment type="caution">
    <text evidence="1">The sequence shown here is derived from an EMBL/GenBank/DDBJ whole genome shotgun (WGS) entry which is preliminary data.</text>
</comment>
<keyword evidence="2" id="KW-1185">Reference proteome</keyword>